<dbReference type="PANTHER" id="PTHR10688">
    <property type="entry name" value="PWWP DOMAIN-CONTAINING PROTEIN"/>
    <property type="match status" value="1"/>
</dbReference>
<feature type="compositionally biased region" description="Polar residues" evidence="1">
    <location>
        <begin position="684"/>
        <end position="700"/>
    </location>
</feature>
<feature type="compositionally biased region" description="Low complexity" evidence="1">
    <location>
        <begin position="610"/>
        <end position="622"/>
    </location>
</feature>
<evidence type="ECO:0000313" key="3">
    <source>
        <dbReference type="Proteomes" id="UP000797356"/>
    </source>
</evidence>
<feature type="compositionally biased region" description="Low complexity" evidence="1">
    <location>
        <begin position="742"/>
        <end position="752"/>
    </location>
</feature>
<feature type="region of interest" description="Disordered" evidence="1">
    <location>
        <begin position="778"/>
        <end position="797"/>
    </location>
</feature>
<feature type="region of interest" description="Disordered" evidence="1">
    <location>
        <begin position="152"/>
        <end position="175"/>
    </location>
</feature>
<proteinExistence type="predicted"/>
<feature type="region of interest" description="Disordered" evidence="1">
    <location>
        <begin position="383"/>
        <end position="430"/>
    </location>
</feature>
<dbReference type="InterPro" id="IPR052657">
    <property type="entry name" value="PDP_family_Arabidopsis"/>
</dbReference>
<reference evidence="2" key="2">
    <citation type="submission" date="2019-07" db="EMBL/GenBank/DDBJ databases">
        <authorList>
            <person name="Yang Y."/>
            <person name="Bocs S."/>
            <person name="Baudouin L."/>
        </authorList>
    </citation>
    <scope>NUCLEOTIDE SEQUENCE</scope>
    <source>
        <tissue evidence="2">Spear leaf of Hainan Tall coconut</tissue>
    </source>
</reference>
<feature type="region of interest" description="Disordered" evidence="1">
    <location>
        <begin position="261"/>
        <end position="285"/>
    </location>
</feature>
<dbReference type="Proteomes" id="UP000797356">
    <property type="component" value="Chromosome 12"/>
</dbReference>
<dbReference type="OrthoDB" id="1420611at2759"/>
<gene>
    <name evidence="2" type="ORF">COCNU_12G002060</name>
</gene>
<name>A0A8K0IRC7_COCNU</name>
<dbReference type="PANTHER" id="PTHR10688:SF5">
    <property type="entry name" value="PWWP DOMAIN-CONTAINING PROTEIN 1-RELATED"/>
    <property type="match status" value="1"/>
</dbReference>
<protein>
    <submittedName>
        <fullName evidence="2">Uncharacterized protein</fullName>
    </submittedName>
</protein>
<evidence type="ECO:0000256" key="1">
    <source>
        <dbReference type="SAM" id="MobiDB-lite"/>
    </source>
</evidence>
<keyword evidence="3" id="KW-1185">Reference proteome</keyword>
<dbReference type="EMBL" id="CM017883">
    <property type="protein sequence ID" value="KAG1365206.1"/>
    <property type="molecule type" value="Genomic_DNA"/>
</dbReference>
<reference evidence="2" key="1">
    <citation type="journal article" date="2017" name="Gigascience">
        <title>The genome draft of coconut (Cocos nucifera).</title>
        <authorList>
            <person name="Xiao Y."/>
            <person name="Xu P."/>
            <person name="Fan H."/>
            <person name="Baudouin L."/>
            <person name="Xia W."/>
            <person name="Bocs S."/>
            <person name="Xu J."/>
            <person name="Li Q."/>
            <person name="Guo A."/>
            <person name="Zhou L."/>
            <person name="Li J."/>
            <person name="Wu Y."/>
            <person name="Ma Z."/>
            <person name="Armero A."/>
            <person name="Issali A.E."/>
            <person name="Liu N."/>
            <person name="Peng M."/>
            <person name="Yang Y."/>
        </authorList>
    </citation>
    <scope>NUCLEOTIDE SEQUENCE</scope>
    <source>
        <tissue evidence="2">Spear leaf of Hainan Tall coconut</tissue>
    </source>
</reference>
<comment type="caution">
    <text evidence="2">The sequence shown here is derived from an EMBL/GenBank/DDBJ whole genome shotgun (WGS) entry which is preliminary data.</text>
</comment>
<accession>A0A8K0IRC7</accession>
<evidence type="ECO:0000313" key="2">
    <source>
        <dbReference type="EMBL" id="KAG1365206.1"/>
    </source>
</evidence>
<feature type="compositionally biased region" description="Basic and acidic residues" evidence="1">
    <location>
        <begin position="265"/>
        <end position="279"/>
    </location>
</feature>
<feature type="region of interest" description="Disordered" evidence="1">
    <location>
        <begin position="47"/>
        <end position="75"/>
    </location>
</feature>
<feature type="compositionally biased region" description="Low complexity" evidence="1">
    <location>
        <begin position="463"/>
        <end position="478"/>
    </location>
</feature>
<feature type="compositionally biased region" description="Polar residues" evidence="1">
    <location>
        <begin position="56"/>
        <end position="70"/>
    </location>
</feature>
<feature type="region of interest" description="Disordered" evidence="1">
    <location>
        <begin position="659"/>
        <end position="761"/>
    </location>
</feature>
<sequence length="840" mass="90795">MLLSGELRIAENLGDVRLFFSSSRPATSAPKIPSSSLKNTKYVLKKRREERVVTKHASSSGGSSRPTTFLRSPPPKPYETTMAVQYHKSPQGQPAASSSLAAGNYVLQRPPKLTSEGRKVGTSSDLRASSEWKETKLAAGPCAVHQAYATDSNMKDEPLPTDGHSSSNKLRQETKPAVDLLASDRRVREESLKVRAVATLNGVVKKKKAPKRLRDDVGSVGAEDSGGIKKKKKKVLGIEAGPVRDGRESYGKFAGRSISSGLGHGHIDRTESQRRDDGVVRTSDLHSAAARQPRVYVSSLSLEFPQLLSDLKELAADAMCAIQRNAPSVVLQVFSKFRSQVYQKSLHPPESEHDMAKLQATRVAAARSLMEPGVGNADMAFGKEAKGHREPSSSALKLLKSRLKPDDSMKVVRKRGPSDQQEQLNEKKLRKMNQLDALAIQKKAGISLSKPKQQQRNQKESRTATVTASAASTKTNNKGTETVKKQEPTPPPLPFSPTALVLKFSLGTSLPSVAQLKARLAVFGPLVKDSTRVYWKSNSCRVVFQHKPHAEAAMNYARKNDLLLGPLRCYIRELDPATLKPLCFNPGKLPPPQSHPSSHGPLLRPGNGGQPQALPHQQQQAPTVQLKSILKKRCDVGGGFVGNAAKEAPQRVTFILDGSRDNRIEKEPPVVPAVSNGNGGSYADGSSSSLPLMDSMTSKNPKSSGLLPTPPPPLHSLLSNPPRAMDKQRLLPPPPLPPSPPSRAAGGPFPSISLPPPPRVVGGPLPLPPALPHTVDRFEAGGSGPAQFNESQPQHDGEHAVVEGRNKPDISNQMLILLRRFSDIVNNIKSSLGYIPYHPL</sequence>
<feature type="region of interest" description="Disordered" evidence="1">
    <location>
        <begin position="445"/>
        <end position="494"/>
    </location>
</feature>
<feature type="compositionally biased region" description="Basic and acidic residues" evidence="1">
    <location>
        <begin position="659"/>
        <end position="668"/>
    </location>
</feature>
<organism evidence="2 3">
    <name type="scientific">Cocos nucifera</name>
    <name type="common">Coconut palm</name>
    <dbReference type="NCBI Taxonomy" id="13894"/>
    <lineage>
        <taxon>Eukaryota</taxon>
        <taxon>Viridiplantae</taxon>
        <taxon>Streptophyta</taxon>
        <taxon>Embryophyta</taxon>
        <taxon>Tracheophyta</taxon>
        <taxon>Spermatophyta</taxon>
        <taxon>Magnoliopsida</taxon>
        <taxon>Liliopsida</taxon>
        <taxon>Arecaceae</taxon>
        <taxon>Arecoideae</taxon>
        <taxon>Cocoseae</taxon>
        <taxon>Attaleinae</taxon>
        <taxon>Cocos</taxon>
    </lineage>
</organism>
<feature type="region of interest" description="Disordered" evidence="1">
    <location>
        <begin position="585"/>
        <end position="623"/>
    </location>
</feature>
<feature type="compositionally biased region" description="Pro residues" evidence="1">
    <location>
        <begin position="731"/>
        <end position="741"/>
    </location>
</feature>
<dbReference type="AlphaFoldDB" id="A0A8K0IRC7"/>